<dbReference type="GO" id="GO:0009236">
    <property type="term" value="P:cobalamin biosynthetic process"/>
    <property type="evidence" value="ECO:0007669"/>
    <property type="project" value="UniProtKB-UniPathway"/>
</dbReference>
<comment type="caution">
    <text evidence="7">The sequence shown here is derived from an EMBL/GenBank/DDBJ whole genome shotgun (WGS) entry which is preliminary data.</text>
</comment>
<proteinExistence type="predicted"/>
<keyword evidence="5" id="KW-0949">S-adenosyl-L-methionine</keyword>
<dbReference type="InterPro" id="IPR014777">
    <property type="entry name" value="4pyrrole_Mease_sub1"/>
</dbReference>
<dbReference type="RefSeq" id="WP_124925309.1">
    <property type="nucleotide sequence ID" value="NZ_BMOH01000003.1"/>
</dbReference>
<dbReference type="InterPro" id="IPR014776">
    <property type="entry name" value="4pyrrole_Mease_sub2"/>
</dbReference>
<dbReference type="SUPFAM" id="SSF53335">
    <property type="entry name" value="S-adenosyl-L-methionine-dependent methyltransferases"/>
    <property type="match status" value="1"/>
</dbReference>
<dbReference type="OrthoDB" id="9787825at2"/>
<reference evidence="7 8" key="1">
    <citation type="submission" date="2018-11" db="EMBL/GenBank/DDBJ databases">
        <title>The draft genome sequence of Amphritea balenae JAMM 1525T.</title>
        <authorList>
            <person name="Fang Z."/>
            <person name="Zhang Y."/>
            <person name="Han X."/>
        </authorList>
    </citation>
    <scope>NUCLEOTIDE SEQUENCE [LARGE SCALE GENOMIC DNA]</scope>
    <source>
        <strain evidence="7 8">JAMM 1525</strain>
    </source>
</reference>
<dbReference type="Gene3D" id="3.40.50.150">
    <property type="entry name" value="Vaccinia Virus protein VP39"/>
    <property type="match status" value="1"/>
</dbReference>
<dbReference type="NCBIfam" id="TIGR02467">
    <property type="entry name" value="CbiE"/>
    <property type="match status" value="1"/>
</dbReference>
<dbReference type="AlphaFoldDB" id="A0A3P1SW04"/>
<feature type="domain" description="Tetrapyrrole methylase" evidence="6">
    <location>
        <begin position="3"/>
        <end position="185"/>
    </location>
</feature>
<keyword evidence="2" id="KW-0169">Cobalamin biosynthesis</keyword>
<evidence type="ECO:0000313" key="8">
    <source>
        <dbReference type="Proteomes" id="UP000267535"/>
    </source>
</evidence>
<name>A0A3P1SW04_9GAMM</name>
<dbReference type="PANTHER" id="PTHR43182">
    <property type="entry name" value="COBALT-PRECORRIN-6B C(15)-METHYLTRANSFERASE (DECARBOXYLATING)"/>
    <property type="match status" value="1"/>
</dbReference>
<dbReference type="InterPro" id="IPR014008">
    <property type="entry name" value="Cbl_synth_MTase_CbiT"/>
</dbReference>
<dbReference type="InterPro" id="IPR029063">
    <property type="entry name" value="SAM-dependent_MTases_sf"/>
</dbReference>
<evidence type="ECO:0000256" key="4">
    <source>
        <dbReference type="ARBA" id="ARBA00022679"/>
    </source>
</evidence>
<dbReference type="InterPro" id="IPR000878">
    <property type="entry name" value="4pyrrol_Mease"/>
</dbReference>
<evidence type="ECO:0000256" key="2">
    <source>
        <dbReference type="ARBA" id="ARBA00022573"/>
    </source>
</evidence>
<evidence type="ECO:0000259" key="6">
    <source>
        <dbReference type="Pfam" id="PF00590"/>
    </source>
</evidence>
<dbReference type="Pfam" id="PF09445">
    <property type="entry name" value="Methyltransf_15"/>
    <property type="match status" value="1"/>
</dbReference>
<gene>
    <name evidence="7" type="primary">cbiE</name>
    <name evidence="7" type="ORF">EHS89_06490</name>
</gene>
<dbReference type="InterPro" id="IPR050714">
    <property type="entry name" value="Cobalamin_biosynth_MTase"/>
</dbReference>
<keyword evidence="8" id="KW-1185">Reference proteome</keyword>
<evidence type="ECO:0000313" key="7">
    <source>
        <dbReference type="EMBL" id="RRD00726.1"/>
    </source>
</evidence>
<protein>
    <submittedName>
        <fullName evidence="7">Precorrin-6y C5,15-methyltransferase (Decarboxylating) subunit CbiE</fullName>
    </submittedName>
</protein>
<evidence type="ECO:0000256" key="5">
    <source>
        <dbReference type="ARBA" id="ARBA00022691"/>
    </source>
</evidence>
<dbReference type="PIRSF" id="PIRSF036428">
    <property type="entry name" value="CobL"/>
    <property type="match status" value="1"/>
</dbReference>
<dbReference type="GO" id="GO:0036261">
    <property type="term" value="P:7-methylguanosine cap hypermethylation"/>
    <property type="evidence" value="ECO:0007669"/>
    <property type="project" value="InterPro"/>
</dbReference>
<accession>A0A3P1SW04</accession>
<dbReference type="GO" id="GO:0008276">
    <property type="term" value="F:protein methyltransferase activity"/>
    <property type="evidence" value="ECO:0007669"/>
    <property type="project" value="InterPro"/>
</dbReference>
<dbReference type="Gene3D" id="3.30.950.10">
    <property type="entry name" value="Methyltransferase, Cobalt-precorrin-4 Transmethylase, Domain 2"/>
    <property type="match status" value="1"/>
</dbReference>
<dbReference type="InterPro" id="IPR012818">
    <property type="entry name" value="CbiE"/>
</dbReference>
<sequence>MQLHIIGLGVSETAHLDQAALTALQAADSVIGAERQLATVQHLLSTGQEQIILPKLSRLKEQLTAQADKDCSIAVLASGDPLLYGIGRWFSRTFNPSDLSFYPAVSSIQAACHRLGRAFQDLTVLSLHGRPLAKVRTQLKRNQALIILTDKHSTPQALAQECIAAGFPDSKLTVLEMLGYEQEKISLFSALELAEQPLCSELTFDPLHVTLIDPLGAGGVFPEFPGIPDESFVTDSGEGKGMITKREVRLSILSLLQPSSQDCIWDIGAGCGGVSVELSYWNADTSVHAIEYHPARLACLAANQQRFGVVSNLHVVEGRAPEVLSDLPKPNKVFIGGSGGELAQLLTQAWSVLPVGGVLVVSAVTETTRQQVFSFYQARQAAQDSDFESMQVAVSKGDLLAGQLMYRPTLPVVLTRYVKLNLNAESSDD</sequence>
<keyword evidence="4 7" id="KW-0808">Transferase</keyword>
<dbReference type="EMBL" id="RQXV01000002">
    <property type="protein sequence ID" value="RRD00726.1"/>
    <property type="molecule type" value="Genomic_DNA"/>
</dbReference>
<dbReference type="InterPro" id="IPR019012">
    <property type="entry name" value="RNA_cap_Gua-N2-MeTrfase"/>
</dbReference>
<comment type="pathway">
    <text evidence="1">Cofactor biosynthesis; adenosylcobalamin biosynthesis.</text>
</comment>
<dbReference type="UniPathway" id="UPA00148"/>
<organism evidence="7 8">
    <name type="scientific">Amphritea balenae</name>
    <dbReference type="NCBI Taxonomy" id="452629"/>
    <lineage>
        <taxon>Bacteria</taxon>
        <taxon>Pseudomonadati</taxon>
        <taxon>Pseudomonadota</taxon>
        <taxon>Gammaproteobacteria</taxon>
        <taxon>Oceanospirillales</taxon>
        <taxon>Oceanospirillaceae</taxon>
        <taxon>Amphritea</taxon>
    </lineage>
</organism>
<dbReference type="InterPro" id="IPR006365">
    <property type="entry name" value="Cbl_synth_CobL"/>
</dbReference>
<evidence type="ECO:0000256" key="1">
    <source>
        <dbReference type="ARBA" id="ARBA00004953"/>
    </source>
</evidence>
<dbReference type="PANTHER" id="PTHR43182:SF1">
    <property type="entry name" value="COBALT-PRECORRIN-7 C(5)-METHYLTRANSFERASE"/>
    <property type="match status" value="1"/>
</dbReference>
<dbReference type="NCBIfam" id="TIGR02469">
    <property type="entry name" value="CbiT"/>
    <property type="match status" value="1"/>
</dbReference>
<keyword evidence="3 7" id="KW-0489">Methyltransferase</keyword>
<dbReference type="CDD" id="cd11644">
    <property type="entry name" value="Precorrin-6Y-MT"/>
    <property type="match status" value="1"/>
</dbReference>
<dbReference type="InterPro" id="IPR035996">
    <property type="entry name" value="4pyrrol_Methylase_sf"/>
</dbReference>
<dbReference type="Pfam" id="PF00590">
    <property type="entry name" value="TP_methylase"/>
    <property type="match status" value="1"/>
</dbReference>
<dbReference type="SUPFAM" id="SSF53790">
    <property type="entry name" value="Tetrapyrrole methylase"/>
    <property type="match status" value="1"/>
</dbReference>
<dbReference type="Gene3D" id="3.40.1010.10">
    <property type="entry name" value="Cobalt-precorrin-4 Transmethylase, Domain 1"/>
    <property type="match status" value="1"/>
</dbReference>
<evidence type="ECO:0000256" key="3">
    <source>
        <dbReference type="ARBA" id="ARBA00022603"/>
    </source>
</evidence>
<dbReference type="Proteomes" id="UP000267535">
    <property type="component" value="Unassembled WGS sequence"/>
</dbReference>